<feature type="non-terminal residue" evidence="1">
    <location>
        <position position="79"/>
    </location>
</feature>
<dbReference type="AlphaFoldDB" id="A0A5C4J3Z2"/>
<reference evidence="1 2" key="1">
    <citation type="submission" date="2019-05" db="EMBL/GenBank/DDBJ databases">
        <title>Draft genome sequence of Actinomadura sp. 14C53.</title>
        <authorList>
            <person name="Saricaoglu S."/>
            <person name="Isik K."/>
        </authorList>
    </citation>
    <scope>NUCLEOTIDE SEQUENCE [LARGE SCALE GENOMIC DNA]</scope>
    <source>
        <strain evidence="1 2">14C53</strain>
    </source>
</reference>
<protein>
    <submittedName>
        <fullName evidence="1">Uncharacterized protein</fullName>
    </submittedName>
</protein>
<sequence length="79" mass="8188">MTQETLPGADGPPSNEPCGALAALVQVREQAIELLARLERPPRNLRIEAGEVTVDIAWAWEDAPPAAAPAPSAPAAIPA</sequence>
<keyword evidence="2" id="KW-1185">Reference proteome</keyword>
<organism evidence="1 2">
    <name type="scientific">Actinomadura soli</name>
    <dbReference type="NCBI Taxonomy" id="2508997"/>
    <lineage>
        <taxon>Bacteria</taxon>
        <taxon>Bacillati</taxon>
        <taxon>Actinomycetota</taxon>
        <taxon>Actinomycetes</taxon>
        <taxon>Streptosporangiales</taxon>
        <taxon>Thermomonosporaceae</taxon>
        <taxon>Actinomadura</taxon>
    </lineage>
</organism>
<dbReference type="Proteomes" id="UP000309174">
    <property type="component" value="Unassembled WGS sequence"/>
</dbReference>
<dbReference type="EMBL" id="VCKW01000201">
    <property type="protein sequence ID" value="TMQ91573.1"/>
    <property type="molecule type" value="Genomic_DNA"/>
</dbReference>
<gene>
    <name evidence="1" type="ORF">ETD83_30230</name>
</gene>
<proteinExistence type="predicted"/>
<evidence type="ECO:0000313" key="1">
    <source>
        <dbReference type="EMBL" id="TMQ91573.1"/>
    </source>
</evidence>
<comment type="caution">
    <text evidence="1">The sequence shown here is derived from an EMBL/GenBank/DDBJ whole genome shotgun (WGS) entry which is preliminary data.</text>
</comment>
<evidence type="ECO:0000313" key="2">
    <source>
        <dbReference type="Proteomes" id="UP000309174"/>
    </source>
</evidence>
<accession>A0A5C4J3Z2</accession>
<name>A0A5C4J3Z2_9ACTN</name>
<dbReference type="RefSeq" id="WP_205717966.1">
    <property type="nucleotide sequence ID" value="NZ_VCKW01000201.1"/>
</dbReference>